<dbReference type="InterPro" id="IPR003607">
    <property type="entry name" value="HD/PDEase_dom"/>
</dbReference>
<dbReference type="EC" id="3.6.1.41" evidence="1"/>
<feature type="transmembrane region" description="Helical" evidence="7">
    <location>
        <begin position="261"/>
        <end position="280"/>
    </location>
</feature>
<evidence type="ECO:0000313" key="10">
    <source>
        <dbReference type="Proteomes" id="UP001228504"/>
    </source>
</evidence>
<dbReference type="InterPro" id="IPR006675">
    <property type="entry name" value="HDIG_dom"/>
</dbReference>
<organism evidence="9 10">
    <name type="scientific">Eubacterium multiforme</name>
    <dbReference type="NCBI Taxonomy" id="83339"/>
    <lineage>
        <taxon>Bacteria</taxon>
        <taxon>Bacillati</taxon>
        <taxon>Bacillota</taxon>
        <taxon>Clostridia</taxon>
        <taxon>Eubacteriales</taxon>
        <taxon>Eubacteriaceae</taxon>
        <taxon>Eubacterium</taxon>
    </lineage>
</organism>
<evidence type="ECO:0000256" key="6">
    <source>
        <dbReference type="ARBA" id="ARBA00049417"/>
    </source>
</evidence>
<dbReference type="NCBIfam" id="TIGR00277">
    <property type="entry name" value="HDIG"/>
    <property type="match status" value="1"/>
</dbReference>
<keyword evidence="7" id="KW-0812">Transmembrane</keyword>
<keyword evidence="7" id="KW-1133">Transmembrane helix</keyword>
<dbReference type="InterPro" id="IPR006674">
    <property type="entry name" value="HD_domain"/>
</dbReference>
<keyword evidence="7" id="KW-0472">Membrane</keyword>
<accession>A0ABT9UTM1</accession>
<evidence type="ECO:0000256" key="1">
    <source>
        <dbReference type="ARBA" id="ARBA00012506"/>
    </source>
</evidence>
<evidence type="ECO:0000256" key="3">
    <source>
        <dbReference type="ARBA" id="ARBA00022741"/>
    </source>
</evidence>
<dbReference type="Gene3D" id="1.10.3210.10">
    <property type="entry name" value="Hypothetical protein af1432"/>
    <property type="match status" value="1"/>
</dbReference>
<dbReference type="PANTHER" id="PTHR35795:SF1">
    <property type="entry name" value="BIS(5'-NUCLEOSYL)-TETRAPHOSPHATASE, SYMMETRICAL"/>
    <property type="match status" value="1"/>
</dbReference>
<sequence>MFEESYFKDKYDFIKRVKVFFYENECLELYKHSIKVAKKAEELCETYGLDKEIGFICGMLHDIGGIYPNRERIKVAEDFKIKILEEEKEFPLIIHQKISKKLAEIVFKIENKEILNAIECHTTLRKDYSTIDMILFLADKIEWDRNGKPPYIEMLLEKLSDSLEDACLYYINFIIKWDIKVLHPWLKEAKKSLEDNISKDIKIIIGPQSIVQIKKVYDKKFMKKIKKFFDKHKKLSYLGNFIISLLGIIIFPYLLMPNFNGFILGLILTIIVLKILGLRWEPLFKSKNN</sequence>
<dbReference type="PANTHER" id="PTHR35795">
    <property type="entry name" value="SLR1885 PROTEIN"/>
    <property type="match status" value="1"/>
</dbReference>
<evidence type="ECO:0000256" key="2">
    <source>
        <dbReference type="ARBA" id="ARBA00022723"/>
    </source>
</evidence>
<dbReference type="EMBL" id="JAUSUF010000004">
    <property type="protein sequence ID" value="MDQ0149665.1"/>
    <property type="molecule type" value="Genomic_DNA"/>
</dbReference>
<evidence type="ECO:0000256" key="7">
    <source>
        <dbReference type="SAM" id="Phobius"/>
    </source>
</evidence>
<dbReference type="InterPro" id="IPR005249">
    <property type="entry name" value="YqeK"/>
</dbReference>
<dbReference type="RefSeq" id="WP_307485396.1">
    <property type="nucleotide sequence ID" value="NZ_JAUSUF010000004.1"/>
</dbReference>
<gene>
    <name evidence="9" type="ORF">J2S18_001596</name>
</gene>
<keyword evidence="3" id="KW-0547">Nucleotide-binding</keyword>
<dbReference type="SUPFAM" id="SSF109604">
    <property type="entry name" value="HD-domain/PDEase-like"/>
    <property type="match status" value="1"/>
</dbReference>
<evidence type="ECO:0000256" key="4">
    <source>
        <dbReference type="ARBA" id="ARBA00022801"/>
    </source>
</evidence>
<keyword evidence="2" id="KW-0479">Metal-binding</keyword>
<feature type="domain" description="HD" evidence="8">
    <location>
        <begin position="29"/>
        <end position="144"/>
    </location>
</feature>
<dbReference type="CDD" id="cd00077">
    <property type="entry name" value="HDc"/>
    <property type="match status" value="1"/>
</dbReference>
<comment type="catalytic activity">
    <reaction evidence="6">
        <text>P(1),P(4)-bis(5'-adenosyl) tetraphosphate + H2O = 2 ADP + 2 H(+)</text>
        <dbReference type="Rhea" id="RHEA:24252"/>
        <dbReference type="ChEBI" id="CHEBI:15377"/>
        <dbReference type="ChEBI" id="CHEBI:15378"/>
        <dbReference type="ChEBI" id="CHEBI:58141"/>
        <dbReference type="ChEBI" id="CHEBI:456216"/>
        <dbReference type="EC" id="3.6.1.41"/>
    </reaction>
</comment>
<dbReference type="InterPro" id="IPR051094">
    <property type="entry name" value="Diverse_Catalytic_Enzymes"/>
</dbReference>
<proteinExistence type="predicted"/>
<keyword evidence="5" id="KW-0408">Iron</keyword>
<dbReference type="NCBIfam" id="TIGR00488">
    <property type="entry name" value="bis(5'-nucleosyl)-tetraphosphatase (symmetrical) YqeK"/>
    <property type="match status" value="1"/>
</dbReference>
<reference evidence="9 10" key="1">
    <citation type="submission" date="2023-07" db="EMBL/GenBank/DDBJ databases">
        <title>Genomic Encyclopedia of Type Strains, Phase IV (KMG-IV): sequencing the most valuable type-strain genomes for metagenomic binning, comparative biology and taxonomic classification.</title>
        <authorList>
            <person name="Goeker M."/>
        </authorList>
    </citation>
    <scope>NUCLEOTIDE SEQUENCE [LARGE SCALE GENOMIC DNA]</scope>
    <source>
        <strain evidence="9 10">DSM 20694</strain>
    </source>
</reference>
<dbReference type="Pfam" id="PF01966">
    <property type="entry name" value="HD"/>
    <property type="match status" value="1"/>
</dbReference>
<keyword evidence="10" id="KW-1185">Reference proteome</keyword>
<keyword evidence="4 9" id="KW-0378">Hydrolase</keyword>
<dbReference type="PROSITE" id="PS51831">
    <property type="entry name" value="HD"/>
    <property type="match status" value="1"/>
</dbReference>
<feature type="transmembrane region" description="Helical" evidence="7">
    <location>
        <begin position="235"/>
        <end position="255"/>
    </location>
</feature>
<dbReference type="Proteomes" id="UP001228504">
    <property type="component" value="Unassembled WGS sequence"/>
</dbReference>
<evidence type="ECO:0000259" key="8">
    <source>
        <dbReference type="PROSITE" id="PS51831"/>
    </source>
</evidence>
<evidence type="ECO:0000256" key="5">
    <source>
        <dbReference type="ARBA" id="ARBA00023004"/>
    </source>
</evidence>
<evidence type="ECO:0000313" key="9">
    <source>
        <dbReference type="EMBL" id="MDQ0149665.1"/>
    </source>
</evidence>
<dbReference type="GO" id="GO:0016787">
    <property type="term" value="F:hydrolase activity"/>
    <property type="evidence" value="ECO:0007669"/>
    <property type="project" value="UniProtKB-KW"/>
</dbReference>
<comment type="caution">
    <text evidence="9">The sequence shown here is derived from an EMBL/GenBank/DDBJ whole genome shotgun (WGS) entry which is preliminary data.</text>
</comment>
<protein>
    <recommendedName>
        <fullName evidence="1">bis(5'-nucleosyl)-tetraphosphatase (symmetrical)</fullName>
        <ecNumber evidence="1">3.6.1.41</ecNumber>
    </recommendedName>
</protein>
<name>A0ABT9UTM1_9FIRM</name>